<dbReference type="KEGG" id="mthd:A3224_00525"/>
<accession>A0A143HHV9</accession>
<dbReference type="AlphaFoldDB" id="A0A143HHV9"/>
<organism evidence="1 2">
    <name type="scientific">Microbulbifer thermotolerans</name>
    <dbReference type="NCBI Taxonomy" id="252514"/>
    <lineage>
        <taxon>Bacteria</taxon>
        <taxon>Pseudomonadati</taxon>
        <taxon>Pseudomonadota</taxon>
        <taxon>Gammaproteobacteria</taxon>
        <taxon>Cellvibrionales</taxon>
        <taxon>Microbulbiferaceae</taxon>
        <taxon>Microbulbifer</taxon>
    </lineage>
</organism>
<protein>
    <submittedName>
        <fullName evidence="1">Uncharacterized protein</fullName>
    </submittedName>
</protein>
<dbReference type="Proteomes" id="UP000076077">
    <property type="component" value="Chromosome"/>
</dbReference>
<reference evidence="2" key="1">
    <citation type="submission" date="2016-03" db="EMBL/GenBank/DDBJ databases">
        <authorList>
            <person name="Lee Y.-S."/>
            <person name="Choi Y.-L."/>
        </authorList>
    </citation>
    <scope>NUCLEOTIDE SEQUENCE [LARGE SCALE GENOMIC DNA]</scope>
    <source>
        <strain evidence="2">DAU221</strain>
    </source>
</reference>
<proteinExistence type="predicted"/>
<dbReference type="EMBL" id="CP014864">
    <property type="protein sequence ID" value="AMX01263.1"/>
    <property type="molecule type" value="Genomic_DNA"/>
</dbReference>
<sequence length="264" mass="29708">MRFHITFLGPFLQTQVSLNLLVLDWIFNLLLMSFMRSIAVNQVAKTHNQWVKLTGTTLRSAPAAFPRRWAGSGYKENKVISIFEQGSGKGIGHSADSFLERFHEISVDHIKSGRAKALAFVFYDFHDREFKQILKDHGVFSQLDRLSGNDLSVFYLHSGSDRLLKMFNETLMDALGVNEKAHTPCVVFCRTSSDGFTDISVARLDSADLIHGFHELYGVISAYISGDKAQPEPKYISWVKGSFKFVSLESIKALIRELLKGGIL</sequence>
<evidence type="ECO:0000313" key="1">
    <source>
        <dbReference type="EMBL" id="AMX01263.1"/>
    </source>
</evidence>
<gene>
    <name evidence="1" type="ORF">A3224_00525</name>
</gene>
<keyword evidence="2" id="KW-1185">Reference proteome</keyword>
<name>A0A143HHV9_MICTH</name>
<evidence type="ECO:0000313" key="2">
    <source>
        <dbReference type="Proteomes" id="UP000076077"/>
    </source>
</evidence>